<evidence type="ECO:0000256" key="1">
    <source>
        <dbReference type="SAM" id="SignalP"/>
    </source>
</evidence>
<reference evidence="3" key="1">
    <citation type="submission" date="2015-06" db="EMBL/GenBank/DDBJ databases">
        <title>Expansion of signal transduction pathways in fungi by whole-genome duplication.</title>
        <authorList>
            <consortium name="DOE Joint Genome Institute"/>
            <person name="Corrochano L.M."/>
            <person name="Kuo A."/>
            <person name="Marcet-Houben M."/>
            <person name="Polaino S."/>
            <person name="Salamov A."/>
            <person name="Villalobos J.M."/>
            <person name="Alvarez M.I."/>
            <person name="Avalos J."/>
            <person name="Benito E.P."/>
            <person name="Benoit I."/>
            <person name="Burger G."/>
            <person name="Camino L.P."/>
            <person name="Canovas D."/>
            <person name="Cerda-Olmedo E."/>
            <person name="Cheng J.-F."/>
            <person name="Dominguez A."/>
            <person name="Elias M."/>
            <person name="Eslava A.P."/>
            <person name="Glaser F."/>
            <person name="Grimwood J."/>
            <person name="Gutierrez G."/>
            <person name="Heitman J."/>
            <person name="Henrissat B."/>
            <person name="Iturriaga E.A."/>
            <person name="Lang B.F."/>
            <person name="Lavin J.L."/>
            <person name="Lee S."/>
            <person name="Li W."/>
            <person name="Lindquist E."/>
            <person name="Lopez-Garcia S."/>
            <person name="Luque E.M."/>
            <person name="Marcos A.T."/>
            <person name="Martin J."/>
            <person name="McCluskey K."/>
            <person name="Medina H.R."/>
            <person name="Miralles-Duran A."/>
            <person name="Miyazaki A."/>
            <person name="Munoz-Torres E."/>
            <person name="Oguiza J.A."/>
            <person name="Ohm R."/>
            <person name="Olmedo M."/>
            <person name="Orejas M."/>
            <person name="Ortiz-Castellanos L."/>
            <person name="Pisabarro A.G."/>
            <person name="Rodriguez-Romero J."/>
            <person name="Ruiz-Herrera J."/>
            <person name="Ruiz-Vazquez R."/>
            <person name="Sanz C."/>
            <person name="Schackwitz W."/>
            <person name="Schmutz J."/>
            <person name="Shahriari M."/>
            <person name="Shelest E."/>
            <person name="Silva-Franco F."/>
            <person name="Soanes D."/>
            <person name="Syed K."/>
            <person name="Tagua V.G."/>
            <person name="Talbot N.J."/>
            <person name="Thon M."/>
            <person name="De vries R.P."/>
            <person name="Wiebenga A."/>
            <person name="Yadav J.S."/>
            <person name="Braun E.L."/>
            <person name="Baker S."/>
            <person name="Garre V."/>
            <person name="Horwitz B."/>
            <person name="Torres-Martinez S."/>
            <person name="Idnurm A."/>
            <person name="Herrera-Estrella A."/>
            <person name="Gabaldon T."/>
            <person name="Grigoriev I.V."/>
        </authorList>
    </citation>
    <scope>NUCLEOTIDE SEQUENCE [LARGE SCALE GENOMIC DNA]</scope>
    <source>
        <strain evidence="3">NRRL 1555(-)</strain>
    </source>
</reference>
<dbReference type="Proteomes" id="UP000077315">
    <property type="component" value="Unassembled WGS sequence"/>
</dbReference>
<evidence type="ECO:0008006" key="4">
    <source>
        <dbReference type="Google" id="ProtNLM"/>
    </source>
</evidence>
<accession>A0A167JDC6</accession>
<keyword evidence="3" id="KW-1185">Reference proteome</keyword>
<dbReference type="GeneID" id="28998511"/>
<feature type="signal peptide" evidence="1">
    <location>
        <begin position="1"/>
        <end position="19"/>
    </location>
</feature>
<dbReference type="VEuPathDB" id="FungiDB:PHYBLDRAFT_175941"/>
<dbReference type="EMBL" id="KV441008">
    <property type="protein sequence ID" value="OAD65768.1"/>
    <property type="molecule type" value="Genomic_DNA"/>
</dbReference>
<proteinExistence type="predicted"/>
<dbReference type="InParanoid" id="A0A167JDC6"/>
<dbReference type="RefSeq" id="XP_018283808.1">
    <property type="nucleotide sequence ID" value="XM_018437605.1"/>
</dbReference>
<evidence type="ECO:0000313" key="2">
    <source>
        <dbReference type="EMBL" id="OAD65768.1"/>
    </source>
</evidence>
<keyword evidence="1" id="KW-0732">Signal</keyword>
<sequence length="116" mass="13248">MSRLFFQVILVCLLLQTRVYNISKQTYSPRKYQGFHFQLKKCKTKKCTEYMKPISCVAAGQIEQHEIATKVSPLAAGPSGAEAPGMTVESLTQVHWKNRPCRRVNSCRKLKPNDIF</sequence>
<dbReference type="AlphaFoldDB" id="A0A167JDC6"/>
<feature type="chain" id="PRO_5007888862" description="Secreted protein" evidence="1">
    <location>
        <begin position="20"/>
        <end position="116"/>
    </location>
</feature>
<evidence type="ECO:0000313" key="3">
    <source>
        <dbReference type="Proteomes" id="UP000077315"/>
    </source>
</evidence>
<gene>
    <name evidence="2" type="ORF">PHYBLDRAFT_175941</name>
</gene>
<name>A0A167JDC6_PHYB8</name>
<organism evidence="2 3">
    <name type="scientific">Phycomyces blakesleeanus (strain ATCC 8743b / DSM 1359 / FGSC 10004 / NBRC 33097 / NRRL 1555)</name>
    <dbReference type="NCBI Taxonomy" id="763407"/>
    <lineage>
        <taxon>Eukaryota</taxon>
        <taxon>Fungi</taxon>
        <taxon>Fungi incertae sedis</taxon>
        <taxon>Mucoromycota</taxon>
        <taxon>Mucoromycotina</taxon>
        <taxon>Mucoromycetes</taxon>
        <taxon>Mucorales</taxon>
        <taxon>Phycomycetaceae</taxon>
        <taxon>Phycomyces</taxon>
    </lineage>
</organism>
<protein>
    <recommendedName>
        <fullName evidence="4">Secreted protein</fullName>
    </recommendedName>
</protein>